<organism evidence="1 2">
    <name type="scientific">Catenaria anguillulae PL171</name>
    <dbReference type="NCBI Taxonomy" id="765915"/>
    <lineage>
        <taxon>Eukaryota</taxon>
        <taxon>Fungi</taxon>
        <taxon>Fungi incertae sedis</taxon>
        <taxon>Blastocladiomycota</taxon>
        <taxon>Blastocladiomycetes</taxon>
        <taxon>Blastocladiales</taxon>
        <taxon>Catenariaceae</taxon>
        <taxon>Catenaria</taxon>
    </lineage>
</organism>
<protein>
    <submittedName>
        <fullName evidence="1">Uncharacterized protein</fullName>
    </submittedName>
</protein>
<proteinExistence type="predicted"/>
<evidence type="ECO:0000313" key="2">
    <source>
        <dbReference type="Proteomes" id="UP000193411"/>
    </source>
</evidence>
<dbReference type="OrthoDB" id="5566339at2759"/>
<dbReference type="AlphaFoldDB" id="A0A1Y2H7J8"/>
<dbReference type="Proteomes" id="UP000193411">
    <property type="component" value="Unassembled WGS sequence"/>
</dbReference>
<gene>
    <name evidence="1" type="ORF">BCR44DRAFT_401237</name>
</gene>
<reference evidence="1 2" key="1">
    <citation type="submission" date="2016-07" db="EMBL/GenBank/DDBJ databases">
        <title>Pervasive Adenine N6-methylation of Active Genes in Fungi.</title>
        <authorList>
            <consortium name="DOE Joint Genome Institute"/>
            <person name="Mondo S.J."/>
            <person name="Dannebaum R.O."/>
            <person name="Kuo R.C."/>
            <person name="Labutti K."/>
            <person name="Haridas S."/>
            <person name="Kuo A."/>
            <person name="Salamov A."/>
            <person name="Ahrendt S.R."/>
            <person name="Lipzen A."/>
            <person name="Sullivan W."/>
            <person name="Andreopoulos W.B."/>
            <person name="Clum A."/>
            <person name="Lindquist E."/>
            <person name="Daum C."/>
            <person name="Ramamoorthy G.K."/>
            <person name="Gryganskyi A."/>
            <person name="Culley D."/>
            <person name="Magnuson J.K."/>
            <person name="James T.Y."/>
            <person name="O'Malley M.A."/>
            <person name="Stajich J.E."/>
            <person name="Spatafora J.W."/>
            <person name="Visel A."/>
            <person name="Grigoriev I.V."/>
        </authorList>
    </citation>
    <scope>NUCLEOTIDE SEQUENCE [LARGE SCALE GENOMIC DNA]</scope>
    <source>
        <strain evidence="1 2">PL171</strain>
    </source>
</reference>
<sequence>MPINILDLDLNRVTVSATKKQEYGAMLYLGYDGQKYFPELVMPDLEVSTFKRFQSDKGLDYDTFMCFFSFNGMDEDSQRGRKLKAVRDKMLGLQERIQTLLVENVEEIKKAFPKGKYDAEKLRMQFTNVISAYTNEETGKTYPESFKVELQREMQDRSKFNAMRGKALLIDRHQNEIPVDIDNVDNEIKRGASLKAVLRIAYVFVGKTAVTVKLRMVHAVRTKVAPKQNTFTLQLDDDEFAAVEMEEERDQGLYEEVGKINVDYDM</sequence>
<accession>A0A1Y2H7J8</accession>
<keyword evidence="2" id="KW-1185">Reference proteome</keyword>
<comment type="caution">
    <text evidence="1">The sequence shown here is derived from an EMBL/GenBank/DDBJ whole genome shotgun (WGS) entry which is preliminary data.</text>
</comment>
<name>A0A1Y2H7J8_9FUNG</name>
<evidence type="ECO:0000313" key="1">
    <source>
        <dbReference type="EMBL" id="ORZ29931.1"/>
    </source>
</evidence>
<dbReference type="EMBL" id="MCFL01000116">
    <property type="protein sequence ID" value="ORZ29931.1"/>
    <property type="molecule type" value="Genomic_DNA"/>
</dbReference>